<protein>
    <submittedName>
        <fullName evidence="2">Uncharacterized protein</fullName>
    </submittedName>
</protein>
<keyword evidence="3" id="KW-1185">Reference proteome</keyword>
<sequence>MLQGPEKAARGDIETPPLAARRVDPPRWRIKLTQIFLQRNLQRTAGMVRHEFVKVQILACAPVAGSRAGLF</sequence>
<proteinExistence type="predicted"/>
<name>G1D3Y9_9CAUD</name>
<dbReference type="Proteomes" id="UP000008414">
    <property type="component" value="Segment"/>
</dbReference>
<reference evidence="2 3" key="1">
    <citation type="journal article" date="2012" name="J. Virol.">
        <title>Complete Genome Sequences of 138 Mycobacteriophages.</title>
        <authorList>
            <consortium name="the Science Education Alliance Phage Hunters Advancing Genomics and Evolutionary Science Program"/>
            <consortium name="the KwaZulu-Natal Research Institute for Tuberculosis and HIV Mycobacterial Genetics Course Students"/>
            <consortium name="the Phage Hunters Integrating Research and Education Program"/>
            <person name="Hatfull G.F."/>
        </authorList>
    </citation>
    <scope>NUCLEOTIDE SEQUENCE [LARGE SCALE GENOMIC DNA]</scope>
    <source>
        <strain evidence="2">LittleE</strain>
    </source>
</reference>
<feature type="region of interest" description="Disordered" evidence="1">
    <location>
        <begin position="1"/>
        <end position="20"/>
    </location>
</feature>
<dbReference type="OrthoDB" id="34931at10239"/>
<evidence type="ECO:0000313" key="3">
    <source>
        <dbReference type="Proteomes" id="UP000008414"/>
    </source>
</evidence>
<evidence type="ECO:0000313" key="2">
    <source>
        <dbReference type="EMBL" id="AEK09610.1"/>
    </source>
</evidence>
<dbReference type="RefSeq" id="YP_009637015.1">
    <property type="nucleotide sequence ID" value="NC_042322.1"/>
</dbReference>
<gene>
    <name evidence="2" type="primary">104</name>
    <name evidence="2" type="ORF">LITTLEE_104</name>
</gene>
<dbReference type="GeneID" id="40233761"/>
<evidence type="ECO:0000256" key="1">
    <source>
        <dbReference type="SAM" id="MobiDB-lite"/>
    </source>
</evidence>
<dbReference type="EMBL" id="JF937101">
    <property type="protein sequence ID" value="AEK09610.1"/>
    <property type="molecule type" value="Genomic_DNA"/>
</dbReference>
<accession>G1D3Y9</accession>
<organism evidence="2 3">
    <name type="scientific">Mycobacterium phage LittleE</name>
    <dbReference type="NCBI Taxonomy" id="2922212"/>
    <lineage>
        <taxon>Viruses</taxon>
        <taxon>Duplodnaviria</taxon>
        <taxon>Heunggongvirae</taxon>
        <taxon>Uroviricota</taxon>
        <taxon>Caudoviricetes</taxon>
        <taxon>Omegavirus</taxon>
        <taxon>Omegavirus littlee</taxon>
    </lineage>
</organism>